<accession>A0A1G2CS11</accession>
<dbReference type="EMBL" id="MHLG01000008">
    <property type="protein sequence ID" value="OGZ04166.1"/>
    <property type="molecule type" value="Genomic_DNA"/>
</dbReference>
<keyword evidence="1" id="KW-1133">Transmembrane helix</keyword>
<evidence type="ECO:0000256" key="1">
    <source>
        <dbReference type="SAM" id="Phobius"/>
    </source>
</evidence>
<organism evidence="2 3">
    <name type="scientific">Candidatus Liptonbacteria bacterium RIFOXYD1_FULL_36_11</name>
    <dbReference type="NCBI Taxonomy" id="1798656"/>
    <lineage>
        <taxon>Bacteria</taxon>
        <taxon>Candidatus Liptoniibacteriota</taxon>
    </lineage>
</organism>
<keyword evidence="1" id="KW-0812">Transmembrane</keyword>
<dbReference type="AlphaFoldDB" id="A0A1G2CS11"/>
<evidence type="ECO:0000313" key="3">
    <source>
        <dbReference type="Proteomes" id="UP000177587"/>
    </source>
</evidence>
<keyword evidence="1" id="KW-0472">Membrane</keyword>
<evidence type="ECO:0000313" key="2">
    <source>
        <dbReference type="EMBL" id="OGZ04166.1"/>
    </source>
</evidence>
<proteinExistence type="predicted"/>
<name>A0A1G2CS11_9BACT</name>
<reference evidence="2 3" key="1">
    <citation type="journal article" date="2016" name="Nat. Commun.">
        <title>Thousands of microbial genomes shed light on interconnected biogeochemical processes in an aquifer system.</title>
        <authorList>
            <person name="Anantharaman K."/>
            <person name="Brown C.T."/>
            <person name="Hug L.A."/>
            <person name="Sharon I."/>
            <person name="Castelle C.J."/>
            <person name="Probst A.J."/>
            <person name="Thomas B.C."/>
            <person name="Singh A."/>
            <person name="Wilkins M.J."/>
            <person name="Karaoz U."/>
            <person name="Brodie E.L."/>
            <person name="Williams K.H."/>
            <person name="Hubbard S.S."/>
            <person name="Banfield J.F."/>
        </authorList>
    </citation>
    <scope>NUCLEOTIDE SEQUENCE [LARGE SCALE GENOMIC DNA]</scope>
</reference>
<gene>
    <name evidence="2" type="ORF">A2604_02225</name>
</gene>
<feature type="transmembrane region" description="Helical" evidence="1">
    <location>
        <begin position="34"/>
        <end position="51"/>
    </location>
</feature>
<comment type="caution">
    <text evidence="2">The sequence shown here is derived from an EMBL/GenBank/DDBJ whole genome shotgun (WGS) entry which is preliminary data.</text>
</comment>
<dbReference type="Proteomes" id="UP000177587">
    <property type="component" value="Unassembled WGS sequence"/>
</dbReference>
<protein>
    <submittedName>
        <fullName evidence="2">Uncharacterized protein</fullName>
    </submittedName>
</protein>
<sequence>MFFFSSFPIIGCIISFSSFFVKESSSPMEFPMKLSLFCSFLLIFFLIFFFFSRKVKKLKEKIIEINKKDIFLAEKIEEWKNEVKEWPVDLVKSTDSKLVKLVKKEGLKPVRMEFFHRNKIEAEMDGIMKGSWGIFSWGGELFGNIQGDITPQFTDPDVILVCIDKDENIFRILCPSRHSLINALRNFFESLETITGFGIESFSSCSISRFFSELNELSGFLNGIHPLNSLEFIRAKLEKPLEERPSITALLAPTKSELWVASQVGCEEQEMQVVIPFSFMFKLNDSIRKILPHSPELIEFRDGLLIMDN</sequence>